<gene>
    <name evidence="4 5" type="primary">rpl13</name>
</gene>
<dbReference type="RefSeq" id="YP_010117095.1">
    <property type="nucleotide sequence ID" value="NC_056103.1"/>
</dbReference>
<dbReference type="NCBIfam" id="TIGR01066">
    <property type="entry name" value="rplM_bact"/>
    <property type="match status" value="1"/>
</dbReference>
<evidence type="ECO:0000256" key="4">
    <source>
        <dbReference type="HAMAP-Rule" id="MF_01366"/>
    </source>
</evidence>
<dbReference type="PANTHER" id="PTHR11545">
    <property type="entry name" value="RIBOSOMAL PROTEIN L13"/>
    <property type="match status" value="1"/>
</dbReference>
<dbReference type="CDD" id="cd00392">
    <property type="entry name" value="Ribosomal_L13"/>
    <property type="match status" value="1"/>
</dbReference>
<dbReference type="InterPro" id="IPR005823">
    <property type="entry name" value="Ribosomal_uL13_bac-type"/>
</dbReference>
<proteinExistence type="inferred from homology"/>
<dbReference type="PIRSF" id="PIRSF002181">
    <property type="entry name" value="Ribosomal_L13"/>
    <property type="match status" value="1"/>
</dbReference>
<dbReference type="Pfam" id="PF00572">
    <property type="entry name" value="Ribosomal_L13"/>
    <property type="match status" value="1"/>
</dbReference>
<dbReference type="InterPro" id="IPR036899">
    <property type="entry name" value="Ribosomal_uL13_sf"/>
</dbReference>
<comment type="subcellular location">
    <subcellularLocation>
        <location evidence="4">Plastid</location>
        <location evidence="4">Chloroplast</location>
    </subcellularLocation>
</comment>
<dbReference type="GO" id="GO:0006412">
    <property type="term" value="P:translation"/>
    <property type="evidence" value="ECO:0007669"/>
    <property type="project" value="UniProtKB-UniRule"/>
</dbReference>
<evidence type="ECO:0000256" key="2">
    <source>
        <dbReference type="ARBA" id="ARBA00022980"/>
    </source>
</evidence>
<comment type="subunit">
    <text evidence="4">Part of the 50S ribosomal subunit.</text>
</comment>
<dbReference type="InterPro" id="IPR005822">
    <property type="entry name" value="Ribosomal_uL13"/>
</dbReference>
<dbReference type="AlphaFoldDB" id="A0A7T1FUR6"/>
<dbReference type="EMBL" id="MT909785">
    <property type="protein sequence ID" value="QPM99295.1"/>
    <property type="molecule type" value="Genomic_DNA"/>
</dbReference>
<evidence type="ECO:0000313" key="5">
    <source>
        <dbReference type="EMBL" id="QPM99295.1"/>
    </source>
</evidence>
<dbReference type="GO" id="GO:0009507">
    <property type="term" value="C:chloroplast"/>
    <property type="evidence" value="ECO:0007669"/>
    <property type="project" value="UniProtKB-SubCell"/>
</dbReference>
<dbReference type="GO" id="GO:0003735">
    <property type="term" value="F:structural constituent of ribosome"/>
    <property type="evidence" value="ECO:0007669"/>
    <property type="project" value="InterPro"/>
</dbReference>
<dbReference type="GO" id="GO:0005840">
    <property type="term" value="C:ribosome"/>
    <property type="evidence" value="ECO:0007669"/>
    <property type="project" value="UniProtKB-KW"/>
</dbReference>
<reference evidence="5" key="1">
    <citation type="journal article" date="2021" name="Front. Plant Sci.">
        <title>Highly Reduced Plastid Genomes of the Non-photosynthetic Dictyochophyceans Pteridomonas spp. (Ochrophyta, SAR) Are Retained for tRNA-Glu-Based Organellar Heme Biosynthesis.</title>
        <authorList>
            <person name="Kayama M."/>
            <person name="Maciszewski K."/>
            <person name="Yabuki A."/>
            <person name="Miyashita H."/>
            <person name="Karnkowska A."/>
            <person name="Kamikawa R."/>
        </authorList>
    </citation>
    <scope>NUCLEOTIDE SEQUENCE</scope>
    <source>
        <strain evidence="5">NY0221</strain>
    </source>
</reference>
<dbReference type="GO" id="GO:0003729">
    <property type="term" value="F:mRNA binding"/>
    <property type="evidence" value="ECO:0007669"/>
    <property type="project" value="TreeGrafter"/>
</dbReference>
<dbReference type="HAMAP" id="MF_01366">
    <property type="entry name" value="Ribosomal_uL13"/>
    <property type="match status" value="1"/>
</dbReference>
<dbReference type="GO" id="GO:1990904">
    <property type="term" value="C:ribonucleoprotein complex"/>
    <property type="evidence" value="ECO:0007669"/>
    <property type="project" value="UniProtKB-KW"/>
</dbReference>
<protein>
    <recommendedName>
        <fullName evidence="4">Large ribosomal subunit protein uL13c</fullName>
    </recommendedName>
</protein>
<dbReference type="PANTHER" id="PTHR11545:SF2">
    <property type="entry name" value="LARGE RIBOSOMAL SUBUNIT PROTEIN UL13M"/>
    <property type="match status" value="1"/>
</dbReference>
<dbReference type="Gene3D" id="3.90.1180.10">
    <property type="entry name" value="Ribosomal protein L13"/>
    <property type="match status" value="1"/>
</dbReference>
<keyword evidence="5" id="KW-0934">Plastid</keyword>
<dbReference type="SUPFAM" id="SSF52161">
    <property type="entry name" value="Ribosomal protein L13"/>
    <property type="match status" value="1"/>
</dbReference>
<comment type="similarity">
    <text evidence="1 4">Belongs to the universal ribosomal protein uL13 family.</text>
</comment>
<geneLocation type="chloroplast" evidence="5"/>
<sequence>MNTTFFESKNFFLQKWYIINAKNKVIGRLASQISQILLSKNNVLYTPFLLSKNHIIIINSKEIIISGKKVLKKKYFKYSGYPGGQKFNTFLDLKKQNPEKLIRHAVAGMLPKNILGRHSFLNLYVYSSKTHSHVSQFPKYLFL</sequence>
<keyword evidence="3 4" id="KW-0687">Ribonucleoprotein</keyword>
<accession>A0A7T1FUR6</accession>
<name>A0A7T1FUR6_9STRA</name>
<evidence type="ECO:0000256" key="1">
    <source>
        <dbReference type="ARBA" id="ARBA00006227"/>
    </source>
</evidence>
<organism evidence="5">
    <name type="scientific">Pteridomonas danica</name>
    <dbReference type="NCBI Taxonomy" id="38822"/>
    <lineage>
        <taxon>Eukaryota</taxon>
        <taxon>Sar</taxon>
        <taxon>Stramenopiles</taxon>
        <taxon>Ochrophyta</taxon>
        <taxon>Dictyochophyceae</taxon>
        <taxon>Pedinellales</taxon>
        <taxon>Pteridomonas</taxon>
    </lineage>
</organism>
<dbReference type="GO" id="GO:0017148">
    <property type="term" value="P:negative regulation of translation"/>
    <property type="evidence" value="ECO:0007669"/>
    <property type="project" value="TreeGrafter"/>
</dbReference>
<evidence type="ECO:0000256" key="3">
    <source>
        <dbReference type="ARBA" id="ARBA00023274"/>
    </source>
</evidence>
<keyword evidence="5" id="KW-0150">Chloroplast</keyword>
<dbReference type="GeneID" id="65316656"/>
<keyword evidence="2 4" id="KW-0689">Ribosomal protein</keyword>